<gene>
    <name evidence="1" type="ORF">KHB02_018125</name>
</gene>
<sequence>MKTSSIKFEKLMGERTRARRKSRARLHLEQFFEEPILHREIHGERVYVPLRLQQIWNEV</sequence>
<name>A0A9J6MUS7_9BACI</name>
<keyword evidence="2" id="KW-1185">Reference proteome</keyword>
<proteinExistence type="predicted"/>
<comment type="caution">
    <text evidence="1">The sequence shown here is derived from an EMBL/GenBank/DDBJ whole genome shotgun (WGS) entry which is preliminary data.</text>
</comment>
<dbReference type="EMBL" id="JAGYPE020000036">
    <property type="protein sequence ID" value="MCH6267442.1"/>
    <property type="molecule type" value="Genomic_DNA"/>
</dbReference>
<organism evidence="1 2">
    <name type="scientific">Neobacillus citreus</name>
    <dbReference type="NCBI Taxonomy" id="2833578"/>
    <lineage>
        <taxon>Bacteria</taxon>
        <taxon>Bacillati</taxon>
        <taxon>Bacillota</taxon>
        <taxon>Bacilli</taxon>
        <taxon>Bacillales</taxon>
        <taxon>Bacillaceae</taxon>
        <taxon>Neobacillus</taxon>
    </lineage>
</organism>
<dbReference type="RefSeq" id="WP_241113944.1">
    <property type="nucleotide sequence ID" value="NZ_JAGYPE020000036.1"/>
</dbReference>
<reference evidence="1 2" key="1">
    <citation type="submission" date="2022-03" db="EMBL/GenBank/DDBJ databases">
        <title>Novel Bacillus species.</title>
        <authorList>
            <person name="Liu G."/>
        </authorList>
    </citation>
    <scope>NUCLEOTIDE SEQUENCE [LARGE SCALE GENOMIC DNA]</scope>
    <source>
        <strain evidence="1 2">FJAT-50051</strain>
    </source>
</reference>
<evidence type="ECO:0000313" key="2">
    <source>
        <dbReference type="Proteomes" id="UP000677265"/>
    </source>
</evidence>
<accession>A0A9J6MUS7</accession>
<evidence type="ECO:0000313" key="1">
    <source>
        <dbReference type="EMBL" id="MCH6267442.1"/>
    </source>
</evidence>
<protein>
    <submittedName>
        <fullName evidence="1">Uncharacterized protein</fullName>
    </submittedName>
</protein>
<dbReference type="Proteomes" id="UP000677265">
    <property type="component" value="Unassembled WGS sequence"/>
</dbReference>
<dbReference type="AlphaFoldDB" id="A0A9J6MUS7"/>